<dbReference type="PROSITE" id="PS51186">
    <property type="entry name" value="GNAT"/>
    <property type="match status" value="1"/>
</dbReference>
<evidence type="ECO:0000313" key="3">
    <source>
        <dbReference type="Proteomes" id="UP000051061"/>
    </source>
</evidence>
<comment type="caution">
    <text evidence="2">The sequence shown here is derived from an EMBL/GenBank/DDBJ whole genome shotgun (WGS) entry which is preliminary data.</text>
</comment>
<sequence length="165" mass="17904">MSDMLVALYSLPEETIPANLIVRRALAPEKTVVLDWIKANFSQGWADECDVAFSRVPVSCFLAIQHEQLIGFACYDATLRNYFGPTGVHESARGAGAGKALLVRTLHTMKDAGYGYAIIGGVGPAEFYEKTVGAMLIKDSSPGMYKGMLKKQTISSIHSKNSNVK</sequence>
<dbReference type="Gene3D" id="3.40.630.30">
    <property type="match status" value="1"/>
</dbReference>
<name>A0A9D5DPB8_9BACI</name>
<organism evidence="2 3">
    <name type="scientific">Alkalicoccobacillus plakortidis</name>
    <dbReference type="NCBI Taxonomy" id="444060"/>
    <lineage>
        <taxon>Bacteria</taxon>
        <taxon>Bacillati</taxon>
        <taxon>Bacillota</taxon>
        <taxon>Bacilli</taxon>
        <taxon>Bacillales</taxon>
        <taxon>Bacillaceae</taxon>
        <taxon>Alkalicoccobacillus</taxon>
    </lineage>
</organism>
<evidence type="ECO:0000259" key="1">
    <source>
        <dbReference type="PROSITE" id="PS51186"/>
    </source>
</evidence>
<keyword evidence="3" id="KW-1185">Reference proteome</keyword>
<dbReference type="InterPro" id="IPR000182">
    <property type="entry name" value="GNAT_dom"/>
</dbReference>
<dbReference type="CDD" id="cd04301">
    <property type="entry name" value="NAT_SF"/>
    <property type="match status" value="1"/>
</dbReference>
<feature type="domain" description="N-acetyltransferase" evidence="1">
    <location>
        <begin position="20"/>
        <end position="155"/>
    </location>
</feature>
<accession>A0A9D5DPB8</accession>
<dbReference type="SUPFAM" id="SSF55729">
    <property type="entry name" value="Acyl-CoA N-acyltransferases (Nat)"/>
    <property type="match status" value="1"/>
</dbReference>
<gene>
    <name evidence="2" type="ORF">AN965_12820</name>
</gene>
<dbReference type="Proteomes" id="UP000051061">
    <property type="component" value="Unassembled WGS sequence"/>
</dbReference>
<dbReference type="AlphaFoldDB" id="A0A9D5DPB8"/>
<dbReference type="Pfam" id="PF00583">
    <property type="entry name" value="Acetyltransf_1"/>
    <property type="match status" value="1"/>
</dbReference>
<dbReference type="GO" id="GO:0016747">
    <property type="term" value="F:acyltransferase activity, transferring groups other than amino-acyl groups"/>
    <property type="evidence" value="ECO:0007669"/>
    <property type="project" value="InterPro"/>
</dbReference>
<proteinExistence type="predicted"/>
<evidence type="ECO:0000313" key="2">
    <source>
        <dbReference type="EMBL" id="KQL56595.1"/>
    </source>
</evidence>
<reference evidence="2 3" key="1">
    <citation type="submission" date="2015-09" db="EMBL/GenBank/DDBJ databases">
        <title>Genome sequencing project for genomic taxonomy and phylogenomics of Bacillus-like bacteria.</title>
        <authorList>
            <person name="Liu B."/>
            <person name="Wang J."/>
            <person name="Zhu Y."/>
            <person name="Liu G."/>
            <person name="Chen Q."/>
            <person name="Chen Z."/>
            <person name="Lan J."/>
            <person name="Che J."/>
            <person name="Ge C."/>
            <person name="Shi H."/>
            <person name="Pan Z."/>
            <person name="Liu X."/>
        </authorList>
    </citation>
    <scope>NUCLEOTIDE SEQUENCE [LARGE SCALE GENOMIC DNA]</scope>
    <source>
        <strain evidence="2 3">DSM 19153</strain>
    </source>
</reference>
<dbReference type="InterPro" id="IPR016181">
    <property type="entry name" value="Acyl_CoA_acyltransferase"/>
</dbReference>
<protein>
    <recommendedName>
        <fullName evidence="1">N-acetyltransferase domain-containing protein</fullName>
    </recommendedName>
</protein>
<dbReference type="EMBL" id="LJJD01000027">
    <property type="protein sequence ID" value="KQL56595.1"/>
    <property type="molecule type" value="Genomic_DNA"/>
</dbReference>